<dbReference type="AlphaFoldDB" id="A0AAE6YG13"/>
<dbReference type="Proteomes" id="UP000502504">
    <property type="component" value="Chromosome"/>
</dbReference>
<dbReference type="EMBL" id="CP050692">
    <property type="protein sequence ID" value="QIT48956.1"/>
    <property type="molecule type" value="Genomic_DNA"/>
</dbReference>
<proteinExistence type="predicted"/>
<gene>
    <name evidence="3" type="ORF">AFM16_18350</name>
    <name evidence="4" type="ORF">HCX60_18625</name>
</gene>
<dbReference type="Proteomes" id="UP000190306">
    <property type="component" value="Chromosome"/>
</dbReference>
<name>A0AAE6YG13_STRAT</name>
<sequence>MEPVADKPARKFRPGRIAAVAVALVAAGAVVGGVGFTVVTVRDADRDPGRPTWKFPAASKDKPEVKSGSAKGLSALLVPYGADEYTPGPDVGEFGADTELSGAQATALRKESYDDLPRSTRKKLDKLVEKQRIQGMAMRSYVLRHASFSDGSITASVTLTRLDNRTAVRDMATSFNEFLAAMDFRKGPKVKGHKDVRCFLSPKGDAGDLAAAFCSAYVGDVLVSVTADGPDPLDAKLVTNFFTTQLDRIDNPGQSV</sequence>
<evidence type="ECO:0000256" key="2">
    <source>
        <dbReference type="SAM" id="Phobius"/>
    </source>
</evidence>
<keyword evidence="2" id="KW-0812">Transmembrane</keyword>
<evidence type="ECO:0000313" key="6">
    <source>
        <dbReference type="Proteomes" id="UP000502504"/>
    </source>
</evidence>
<evidence type="ECO:0000313" key="4">
    <source>
        <dbReference type="EMBL" id="QIT48956.1"/>
    </source>
</evidence>
<keyword evidence="2" id="KW-0472">Membrane</keyword>
<reference evidence="3 5" key="1">
    <citation type="submission" date="2015-07" db="EMBL/GenBank/DDBJ databases">
        <title>Draft Genome Sequence of Streptomyces antibioticus, IMRU 3720 reveals insights in the evolution of actinomycin biosynthetic gene clusters in Streptomyces.</title>
        <authorList>
            <person name="Crnovcic I."/>
            <person name="Ruckert C."/>
            <person name="Kalinowksi J."/>
            <person name="Keller U."/>
        </authorList>
    </citation>
    <scope>NUCLEOTIDE SEQUENCE [LARGE SCALE GENOMIC DNA]</scope>
    <source>
        <strain evidence="3 5">DSM 41481</strain>
    </source>
</reference>
<dbReference type="EMBL" id="LHQL01000009">
    <property type="protein sequence ID" value="OOQ51265.1"/>
    <property type="molecule type" value="Genomic_DNA"/>
</dbReference>
<evidence type="ECO:0000256" key="1">
    <source>
        <dbReference type="SAM" id="MobiDB-lite"/>
    </source>
</evidence>
<evidence type="ECO:0000313" key="3">
    <source>
        <dbReference type="EMBL" id="OOQ51265.1"/>
    </source>
</evidence>
<keyword evidence="5" id="KW-1185">Reference proteome</keyword>
<accession>A0AAE6YG13</accession>
<feature type="transmembrane region" description="Helical" evidence="2">
    <location>
        <begin position="17"/>
        <end position="41"/>
    </location>
</feature>
<feature type="region of interest" description="Disordered" evidence="1">
    <location>
        <begin position="47"/>
        <end position="67"/>
    </location>
</feature>
<evidence type="ECO:0000313" key="5">
    <source>
        <dbReference type="Proteomes" id="UP000190306"/>
    </source>
</evidence>
<keyword evidence="2" id="KW-1133">Transmembrane helix</keyword>
<evidence type="ECO:0008006" key="7">
    <source>
        <dbReference type="Google" id="ProtNLM"/>
    </source>
</evidence>
<protein>
    <recommendedName>
        <fullName evidence="7">Secreted protein</fullName>
    </recommendedName>
</protein>
<organism evidence="4 6">
    <name type="scientific">Streptomyces antibioticus</name>
    <dbReference type="NCBI Taxonomy" id="1890"/>
    <lineage>
        <taxon>Bacteria</taxon>
        <taxon>Bacillati</taxon>
        <taxon>Actinomycetota</taxon>
        <taxon>Actinomycetes</taxon>
        <taxon>Kitasatosporales</taxon>
        <taxon>Streptomycetaceae</taxon>
        <taxon>Streptomyces</taxon>
    </lineage>
</organism>
<reference evidence="4 6" key="2">
    <citation type="submission" date="2020-03" db="EMBL/GenBank/DDBJ databases">
        <title>Is there a link between lipid content and antibiotic production in Streptomyces?</title>
        <authorList>
            <person name="David M."/>
            <person name="Lejeune C."/>
            <person name="Abreu S."/>
            <person name="Thibessard A."/>
            <person name="Leblond P."/>
            <person name="Chaminade P."/>
            <person name="Virolle M.-J."/>
        </authorList>
    </citation>
    <scope>NUCLEOTIDE SEQUENCE [LARGE SCALE GENOMIC DNA]</scope>
    <source>
        <strain evidence="4 6">DSM 41481</strain>
    </source>
</reference>